<name>A0A6A6EVA4_9PEZI</name>
<evidence type="ECO:0000256" key="4">
    <source>
        <dbReference type="ARBA" id="ARBA00004173"/>
    </source>
</evidence>
<dbReference type="InterPro" id="IPR015421">
    <property type="entry name" value="PyrdxlP-dep_Trfase_major"/>
</dbReference>
<dbReference type="CDD" id="cd00378">
    <property type="entry name" value="SHMT"/>
    <property type="match status" value="1"/>
</dbReference>
<evidence type="ECO:0000256" key="7">
    <source>
        <dbReference type="ARBA" id="ARBA00022563"/>
    </source>
</evidence>
<dbReference type="PANTHER" id="PTHR11680">
    <property type="entry name" value="SERINE HYDROXYMETHYLTRANSFERASE"/>
    <property type="match status" value="1"/>
</dbReference>
<dbReference type="Gene3D" id="3.90.1150.10">
    <property type="entry name" value="Aspartate Aminotransferase, domain 1"/>
    <property type="match status" value="1"/>
</dbReference>
<dbReference type="PANTHER" id="PTHR11680:SF57">
    <property type="entry name" value="SERINE HYDROXYMETHYLTRANSFERASE, MITOCHONDRIAL"/>
    <property type="match status" value="1"/>
</dbReference>
<feature type="region of interest" description="Disordered" evidence="14">
    <location>
        <begin position="422"/>
        <end position="445"/>
    </location>
</feature>
<keyword evidence="11" id="KW-0496">Mitochondrion</keyword>
<dbReference type="OrthoDB" id="10265628at2759"/>
<dbReference type="PROSITE" id="PS00096">
    <property type="entry name" value="SHMT"/>
    <property type="match status" value="1"/>
</dbReference>
<dbReference type="Pfam" id="PF00464">
    <property type="entry name" value="SHMT"/>
    <property type="match status" value="1"/>
</dbReference>
<gene>
    <name evidence="16" type="ORF">K469DRAFT_698777</name>
</gene>
<comment type="pathway">
    <text evidence="5 13">One-carbon metabolism; tetrahydrofolate interconversion.</text>
</comment>
<keyword evidence="8 13" id="KW-0808">Transferase</keyword>
<proteinExistence type="inferred from homology"/>
<dbReference type="InterPro" id="IPR019798">
    <property type="entry name" value="Ser_HO-MeTrfase_PLP_BS"/>
</dbReference>
<dbReference type="SUPFAM" id="SSF53383">
    <property type="entry name" value="PLP-dependent transferases"/>
    <property type="match status" value="1"/>
</dbReference>
<feature type="domain" description="Serine hydroxymethyltransferase-like" evidence="15">
    <location>
        <begin position="53"/>
        <end position="456"/>
    </location>
</feature>
<accession>A0A6A6EVA4</accession>
<evidence type="ECO:0000256" key="14">
    <source>
        <dbReference type="SAM" id="MobiDB-lite"/>
    </source>
</evidence>
<evidence type="ECO:0000259" key="15">
    <source>
        <dbReference type="Pfam" id="PF00464"/>
    </source>
</evidence>
<organism evidence="16 17">
    <name type="scientific">Zopfia rhizophila CBS 207.26</name>
    <dbReference type="NCBI Taxonomy" id="1314779"/>
    <lineage>
        <taxon>Eukaryota</taxon>
        <taxon>Fungi</taxon>
        <taxon>Dikarya</taxon>
        <taxon>Ascomycota</taxon>
        <taxon>Pezizomycotina</taxon>
        <taxon>Dothideomycetes</taxon>
        <taxon>Dothideomycetes incertae sedis</taxon>
        <taxon>Zopfiaceae</taxon>
        <taxon>Zopfia</taxon>
    </lineage>
</organism>
<evidence type="ECO:0000256" key="2">
    <source>
        <dbReference type="ARBA" id="ARBA00001933"/>
    </source>
</evidence>
<evidence type="ECO:0000256" key="10">
    <source>
        <dbReference type="ARBA" id="ARBA00022946"/>
    </source>
</evidence>
<evidence type="ECO:0000256" key="8">
    <source>
        <dbReference type="ARBA" id="ARBA00022679"/>
    </source>
</evidence>
<dbReference type="EMBL" id="ML994610">
    <property type="protein sequence ID" value="KAF2195211.1"/>
    <property type="molecule type" value="Genomic_DNA"/>
</dbReference>
<dbReference type="NCBIfam" id="NF000586">
    <property type="entry name" value="PRK00011.1"/>
    <property type="match status" value="1"/>
</dbReference>
<evidence type="ECO:0000256" key="5">
    <source>
        <dbReference type="ARBA" id="ARBA00004777"/>
    </source>
</evidence>
<dbReference type="GO" id="GO:0035999">
    <property type="term" value="P:tetrahydrofolate interconversion"/>
    <property type="evidence" value="ECO:0007669"/>
    <property type="project" value="UniProtKB-UniPathway"/>
</dbReference>
<comment type="similarity">
    <text evidence="6 13">Belongs to the SHMT family.</text>
</comment>
<dbReference type="AlphaFoldDB" id="A0A6A6EVA4"/>
<reference evidence="16" key="1">
    <citation type="journal article" date="2020" name="Stud. Mycol.">
        <title>101 Dothideomycetes genomes: a test case for predicting lifestyles and emergence of pathogens.</title>
        <authorList>
            <person name="Haridas S."/>
            <person name="Albert R."/>
            <person name="Binder M."/>
            <person name="Bloem J."/>
            <person name="Labutti K."/>
            <person name="Salamov A."/>
            <person name="Andreopoulos B."/>
            <person name="Baker S."/>
            <person name="Barry K."/>
            <person name="Bills G."/>
            <person name="Bluhm B."/>
            <person name="Cannon C."/>
            <person name="Castanera R."/>
            <person name="Culley D."/>
            <person name="Daum C."/>
            <person name="Ezra D."/>
            <person name="Gonzalez J."/>
            <person name="Henrissat B."/>
            <person name="Kuo A."/>
            <person name="Liang C."/>
            <person name="Lipzen A."/>
            <person name="Lutzoni F."/>
            <person name="Magnuson J."/>
            <person name="Mondo S."/>
            <person name="Nolan M."/>
            <person name="Ohm R."/>
            <person name="Pangilinan J."/>
            <person name="Park H.-J."/>
            <person name="Ramirez L."/>
            <person name="Alfaro M."/>
            <person name="Sun H."/>
            <person name="Tritt A."/>
            <person name="Yoshinaga Y."/>
            <person name="Zwiers L.-H."/>
            <person name="Turgeon B."/>
            <person name="Goodwin S."/>
            <person name="Spatafora J."/>
            <person name="Crous P."/>
            <person name="Grigoriev I."/>
        </authorList>
    </citation>
    <scope>NUCLEOTIDE SEQUENCE</scope>
    <source>
        <strain evidence="16">CBS 207.26</strain>
    </source>
</reference>
<comment type="catalytic activity">
    <reaction evidence="1 13">
        <text>(6R)-5,10-methylene-5,6,7,8-tetrahydrofolate + glycine + H2O = (6S)-5,6,7,8-tetrahydrofolate + L-serine</text>
        <dbReference type="Rhea" id="RHEA:15481"/>
        <dbReference type="ChEBI" id="CHEBI:15377"/>
        <dbReference type="ChEBI" id="CHEBI:15636"/>
        <dbReference type="ChEBI" id="CHEBI:33384"/>
        <dbReference type="ChEBI" id="CHEBI:57305"/>
        <dbReference type="ChEBI" id="CHEBI:57453"/>
        <dbReference type="EC" id="2.1.2.1"/>
    </reaction>
</comment>
<comment type="cofactor">
    <cofactor evidence="2 12 13">
        <name>pyridoxal 5'-phosphate</name>
        <dbReference type="ChEBI" id="CHEBI:597326"/>
    </cofactor>
</comment>
<dbReference type="InterPro" id="IPR049943">
    <property type="entry name" value="Ser_HO-MeTrfase-like"/>
</dbReference>
<evidence type="ECO:0000256" key="12">
    <source>
        <dbReference type="PIRSR" id="PIRSR000412-50"/>
    </source>
</evidence>
<dbReference type="UniPathway" id="UPA00193"/>
<dbReference type="InterPro" id="IPR015424">
    <property type="entry name" value="PyrdxlP-dep_Trfase"/>
</dbReference>
<dbReference type="PIRSF" id="PIRSF000412">
    <property type="entry name" value="SHMT"/>
    <property type="match status" value="1"/>
</dbReference>
<evidence type="ECO:0000256" key="1">
    <source>
        <dbReference type="ARBA" id="ARBA00001528"/>
    </source>
</evidence>
<dbReference type="EC" id="2.1.2.1" evidence="13"/>
<comment type="subcellular location">
    <subcellularLocation>
        <location evidence="4">Mitochondrion</location>
    </subcellularLocation>
</comment>
<evidence type="ECO:0000256" key="6">
    <source>
        <dbReference type="ARBA" id="ARBA00006376"/>
    </source>
</evidence>
<dbReference type="FunFam" id="3.40.640.10:FF:000097">
    <property type="entry name" value="Serine hydroxymethyltransferase"/>
    <property type="match status" value="1"/>
</dbReference>
<dbReference type="GO" id="GO:0030170">
    <property type="term" value="F:pyridoxal phosphate binding"/>
    <property type="evidence" value="ECO:0007669"/>
    <property type="project" value="InterPro"/>
</dbReference>
<evidence type="ECO:0000256" key="9">
    <source>
        <dbReference type="ARBA" id="ARBA00022898"/>
    </source>
</evidence>
<evidence type="ECO:0000313" key="16">
    <source>
        <dbReference type="EMBL" id="KAF2195211.1"/>
    </source>
</evidence>
<keyword evidence="17" id="KW-1185">Reference proteome</keyword>
<sequence length="525" mass="57613">MSTLRSTCRASFAQISCRSSPSIAPIRPRLLQHQWRGFSSSIDSQHKLLSANLEEADPTVFQIIEKEKTRQKHFINLIPSENFTSQAVLDALGSVMQNKYSEGYPGARYYGGNEYIDEAERLCQQRALKTFGLDEAEWGVNVQPLSGSPANLYAYSAVLNCHDRILSLDLPHGGHLSHGYQTPTKKISAVSKYFETLPYRLDEKTGLIDYAKMEELANLYRPKIIVAGTSAYSRLIEYERMRKLANSVGAYLLSDMAHISGLVAAGVIPSPFPHSDIVTTTTHKSLRGPRGAMIFYRKGTRRVDKKGAEEKYDLEGPINASVFPGHQGGPHNHTITALAVALQQAQTKEFKAYQQTVLENAKALAERLGNSKESGGLGYNIVSGGTDNHLVLVDLKDKGVDGARVERVLELVGVASNKNTVPGDKSAMKPGGLRMGSPAMTTRGFQPDDFRRVADVVHRAVSITQKVDKGAKTKAEQSGRKNPGSVAAFKEYLGEGDDITDIVQLRKEVEDWVGTFSLPWTKSGS</sequence>
<dbReference type="Proteomes" id="UP000800200">
    <property type="component" value="Unassembled WGS sequence"/>
</dbReference>
<feature type="modified residue" description="N6-(pyridoxal phosphate)lysine" evidence="12">
    <location>
        <position position="284"/>
    </location>
</feature>
<evidence type="ECO:0000256" key="11">
    <source>
        <dbReference type="ARBA" id="ARBA00023128"/>
    </source>
</evidence>
<evidence type="ECO:0000256" key="3">
    <source>
        <dbReference type="ARBA" id="ARBA00002224"/>
    </source>
</evidence>
<keyword evidence="9 12" id="KW-0663">Pyridoxal phosphate</keyword>
<dbReference type="InterPro" id="IPR039429">
    <property type="entry name" value="SHMT-like_dom"/>
</dbReference>
<dbReference type="InterPro" id="IPR001085">
    <property type="entry name" value="Ser_HO-MeTrfase"/>
</dbReference>
<dbReference type="GO" id="GO:0019264">
    <property type="term" value="P:glycine biosynthetic process from serine"/>
    <property type="evidence" value="ECO:0007669"/>
    <property type="project" value="InterPro"/>
</dbReference>
<evidence type="ECO:0000313" key="17">
    <source>
        <dbReference type="Proteomes" id="UP000800200"/>
    </source>
</evidence>
<comment type="function">
    <text evidence="3 13">Interconversion of serine and glycine.</text>
</comment>
<evidence type="ECO:0000256" key="13">
    <source>
        <dbReference type="RuleBase" id="RU000585"/>
    </source>
</evidence>
<dbReference type="GO" id="GO:0004372">
    <property type="term" value="F:glycine hydroxymethyltransferase activity"/>
    <property type="evidence" value="ECO:0007669"/>
    <property type="project" value="UniProtKB-EC"/>
</dbReference>
<dbReference type="Gene3D" id="3.40.640.10">
    <property type="entry name" value="Type I PLP-dependent aspartate aminotransferase-like (Major domain)"/>
    <property type="match status" value="1"/>
</dbReference>
<dbReference type="InterPro" id="IPR015422">
    <property type="entry name" value="PyrdxlP-dep_Trfase_small"/>
</dbReference>
<keyword evidence="10" id="KW-0809">Transit peptide</keyword>
<protein>
    <recommendedName>
        <fullName evidence="13">Serine hydroxymethyltransferase</fullName>
        <ecNumber evidence="13">2.1.2.1</ecNumber>
    </recommendedName>
</protein>
<dbReference type="GO" id="GO:0005739">
    <property type="term" value="C:mitochondrion"/>
    <property type="evidence" value="ECO:0007669"/>
    <property type="project" value="UniProtKB-SubCell"/>
</dbReference>
<dbReference type="HAMAP" id="MF_00051">
    <property type="entry name" value="SHMT"/>
    <property type="match status" value="1"/>
</dbReference>
<keyword evidence="7 13" id="KW-0554">One-carbon metabolism</keyword>